<feature type="transmembrane region" description="Helical" evidence="2">
    <location>
        <begin position="85"/>
        <end position="104"/>
    </location>
</feature>
<sequence length="136" mass="15112">MQHDTSYATLCMDYSRENAQAQGRGDGSIVSSATNYLRRTSIIRAGLGAKRSQDEPDTTNETGKDATIDKTKSFTCGKFLALGRIWFLSFFLPVFPSQVLAFLARDLHPVKEKTDQTIFAGDLCYGGRPKHKNLDD</sequence>
<accession>A0A8E5HIW2</accession>
<keyword evidence="4" id="KW-1185">Reference proteome</keyword>
<evidence type="ECO:0000313" key="4">
    <source>
        <dbReference type="Proteomes" id="UP000027002"/>
    </source>
</evidence>
<dbReference type="AlphaFoldDB" id="A0A8E5HIW2"/>
<feature type="region of interest" description="Disordered" evidence="1">
    <location>
        <begin position="47"/>
        <end position="66"/>
    </location>
</feature>
<dbReference type="RefSeq" id="XP_042993938.1">
    <property type="nucleotide sequence ID" value="XM_043138004.1"/>
</dbReference>
<keyword evidence="2" id="KW-0812">Transmembrane</keyword>
<gene>
    <name evidence="3" type="ORF">UV8b_00506</name>
</gene>
<reference evidence="3" key="1">
    <citation type="submission" date="2020-03" db="EMBL/GenBank/DDBJ databases">
        <title>A mixture of massive structural variations and highly conserved coding sequences in Ustilaginoidea virens genome.</title>
        <authorList>
            <person name="Zhang K."/>
            <person name="Zhao Z."/>
            <person name="Zhang Z."/>
            <person name="Li Y."/>
            <person name="Hsiang T."/>
            <person name="Sun W."/>
        </authorList>
    </citation>
    <scope>NUCLEOTIDE SEQUENCE</scope>
    <source>
        <strain evidence="3">UV-8b</strain>
    </source>
</reference>
<evidence type="ECO:0000256" key="1">
    <source>
        <dbReference type="SAM" id="MobiDB-lite"/>
    </source>
</evidence>
<dbReference type="Proteomes" id="UP000027002">
    <property type="component" value="Chromosome 1"/>
</dbReference>
<evidence type="ECO:0000256" key="2">
    <source>
        <dbReference type="SAM" id="Phobius"/>
    </source>
</evidence>
<protein>
    <submittedName>
        <fullName evidence="3">Uncharacterized protein</fullName>
    </submittedName>
</protein>
<organism evidence="3 4">
    <name type="scientific">Ustilaginoidea virens</name>
    <name type="common">Rice false smut fungus</name>
    <name type="synonym">Villosiclava virens</name>
    <dbReference type="NCBI Taxonomy" id="1159556"/>
    <lineage>
        <taxon>Eukaryota</taxon>
        <taxon>Fungi</taxon>
        <taxon>Dikarya</taxon>
        <taxon>Ascomycota</taxon>
        <taxon>Pezizomycotina</taxon>
        <taxon>Sordariomycetes</taxon>
        <taxon>Hypocreomycetidae</taxon>
        <taxon>Hypocreales</taxon>
        <taxon>Clavicipitaceae</taxon>
        <taxon>Ustilaginoidea</taxon>
    </lineage>
</organism>
<dbReference type="EMBL" id="CP072753">
    <property type="protein sequence ID" value="QUC16265.1"/>
    <property type="molecule type" value="Genomic_DNA"/>
</dbReference>
<evidence type="ECO:0000313" key="3">
    <source>
        <dbReference type="EMBL" id="QUC16265.1"/>
    </source>
</evidence>
<dbReference type="GeneID" id="66061284"/>
<keyword evidence="2" id="KW-1133">Transmembrane helix</keyword>
<keyword evidence="2" id="KW-0472">Membrane</keyword>
<proteinExistence type="predicted"/>
<name>A0A8E5HIW2_USTVR</name>
<dbReference type="KEGG" id="uvi:66061284"/>